<proteinExistence type="predicted"/>
<reference evidence="2 3" key="1">
    <citation type="submission" date="2018-06" db="EMBL/GenBank/DDBJ databases">
        <authorList>
            <consortium name="Pathogen Informatics"/>
            <person name="Doyle S."/>
        </authorList>
    </citation>
    <scope>NUCLEOTIDE SEQUENCE [LARGE SCALE GENOMIC DNA]</scope>
    <source>
        <strain evidence="2 3">NCTC11532</strain>
    </source>
</reference>
<evidence type="ECO:0000313" key="3">
    <source>
        <dbReference type="Proteomes" id="UP000255297"/>
    </source>
</evidence>
<dbReference type="Gene3D" id="3.30.2010.10">
    <property type="entry name" value="Metalloproteases ('zincins'), catalytic domain"/>
    <property type="match status" value="1"/>
</dbReference>
<dbReference type="PANTHER" id="PTHR30399:SF1">
    <property type="entry name" value="UTP PYROPHOSPHATASE"/>
    <property type="match status" value="1"/>
</dbReference>
<protein>
    <submittedName>
        <fullName evidence="2">Zinc metalloprotease</fullName>
    </submittedName>
</protein>
<dbReference type="Proteomes" id="UP000255297">
    <property type="component" value="Unassembled WGS sequence"/>
</dbReference>
<organism evidence="2 3">
    <name type="scientific">Legionella wadsworthii</name>
    <dbReference type="NCBI Taxonomy" id="28088"/>
    <lineage>
        <taxon>Bacteria</taxon>
        <taxon>Pseudomonadati</taxon>
        <taxon>Pseudomonadota</taxon>
        <taxon>Gammaproteobacteria</taxon>
        <taxon>Legionellales</taxon>
        <taxon>Legionellaceae</taxon>
        <taxon>Legionella</taxon>
    </lineage>
</organism>
<dbReference type="GO" id="GO:0008237">
    <property type="term" value="F:metallopeptidase activity"/>
    <property type="evidence" value="ECO:0007669"/>
    <property type="project" value="UniProtKB-KW"/>
</dbReference>
<dbReference type="GO" id="GO:0006508">
    <property type="term" value="P:proteolysis"/>
    <property type="evidence" value="ECO:0007669"/>
    <property type="project" value="UniProtKB-KW"/>
</dbReference>
<keyword evidence="2" id="KW-0645">Protease</keyword>
<gene>
    <name evidence="2" type="ORF">NCTC11532_02551</name>
</gene>
<accession>A0A378M1V5</accession>
<dbReference type="EMBL" id="UGPB01000001">
    <property type="protein sequence ID" value="STY30766.1"/>
    <property type="molecule type" value="Genomic_DNA"/>
</dbReference>
<evidence type="ECO:0000259" key="1">
    <source>
        <dbReference type="Pfam" id="PF01863"/>
    </source>
</evidence>
<dbReference type="OrthoDB" id="9811177at2"/>
<dbReference type="InterPro" id="IPR002725">
    <property type="entry name" value="YgjP-like_metallopeptidase"/>
</dbReference>
<name>A0A378M1V5_9GAMM</name>
<dbReference type="PANTHER" id="PTHR30399">
    <property type="entry name" value="UNCHARACTERIZED PROTEIN YGJP"/>
    <property type="match status" value="1"/>
</dbReference>
<keyword evidence="2" id="KW-0482">Metalloprotease</keyword>
<keyword evidence="2" id="KW-0378">Hydrolase</keyword>
<dbReference type="Pfam" id="PF01863">
    <property type="entry name" value="YgjP-like"/>
    <property type="match status" value="1"/>
</dbReference>
<dbReference type="RefSeq" id="WP_031563404.1">
    <property type="nucleotide sequence ID" value="NZ_CAAAIS010000004.1"/>
</dbReference>
<dbReference type="AlphaFoldDB" id="A0A378M1V5"/>
<evidence type="ECO:0000313" key="2">
    <source>
        <dbReference type="EMBL" id="STY30766.1"/>
    </source>
</evidence>
<keyword evidence="3" id="KW-1185">Reference proteome</keyword>
<dbReference type="STRING" id="1122170.GCA_000701265_02505"/>
<dbReference type="CDD" id="cd07344">
    <property type="entry name" value="M48_yhfN_like"/>
    <property type="match status" value="1"/>
</dbReference>
<feature type="domain" description="YgjP-like metallopeptidase" evidence="1">
    <location>
        <begin position="19"/>
        <end position="226"/>
    </location>
</feature>
<sequence>MIIELDGIPIEISRKKIKNINLRIYPPNGLVKVSVPLRFSENQLKESLQSKMAWINKQRARILNYHVVEECTYTTGSTVLYQGKKYLLIIEEHHGPSQISIQDELMFCYTQPYSDPCQIQSIFERWCKQQMQKLLPQLIRHWESIVGVKVVEWGIKKMKTRWGSCNTKASRIWLNLNLMKKPPICLEYVLVHELIHLLEPSHNQRFYRLMDQFMPQWREYEYQLEERVR</sequence>
<dbReference type="InterPro" id="IPR053136">
    <property type="entry name" value="UTP_pyrophosphatase-like"/>
</dbReference>